<dbReference type="AlphaFoldDB" id="A0A2M8LVF1"/>
<feature type="compositionally biased region" description="Basic and acidic residues" evidence="1">
    <location>
        <begin position="145"/>
        <end position="156"/>
    </location>
</feature>
<evidence type="ECO:0000313" key="2">
    <source>
        <dbReference type="EMBL" id="PJE95932.1"/>
    </source>
</evidence>
<accession>A0A2M8LVF1</accession>
<sequence length="156" mass="16809">MRPAGERAAAILARMADDGYDEEIAVLRAARDTLAGFDAEGAGAIRRAGELDAVREELRLCAARLSGDPELKDVLDRLLLTDRALASAQKAGRRHRRMPLTRPLSHMRFAFSLGSSQGGVVWVLSKLTGEPLPESGCPVKPAPEAARDRAPDPSRD</sequence>
<keyword evidence="3" id="KW-1185">Reference proteome</keyword>
<organism evidence="2 3">
    <name type="scientific">Streptomyces carminius</name>
    <dbReference type="NCBI Taxonomy" id="2665496"/>
    <lineage>
        <taxon>Bacteria</taxon>
        <taxon>Bacillati</taxon>
        <taxon>Actinomycetota</taxon>
        <taxon>Actinomycetes</taxon>
        <taxon>Kitasatosporales</taxon>
        <taxon>Streptomycetaceae</taxon>
        <taxon>Streptomyces</taxon>
    </lineage>
</organism>
<reference evidence="2 3" key="1">
    <citation type="submission" date="2017-11" db="EMBL/GenBank/DDBJ databases">
        <title>Streptomyces carmine sp. nov., a novel actinomycete isolated from Sophora alopecuroides in Xinjiang, China.</title>
        <authorList>
            <person name="Wang Y."/>
            <person name="Luo X."/>
            <person name="Wan C."/>
            <person name="Zhang L."/>
        </authorList>
    </citation>
    <scope>NUCLEOTIDE SEQUENCE [LARGE SCALE GENOMIC DNA]</scope>
    <source>
        <strain evidence="2 3">TRM SA0054</strain>
    </source>
</reference>
<name>A0A2M8LVF1_9ACTN</name>
<dbReference type="Proteomes" id="UP000230407">
    <property type="component" value="Unassembled WGS sequence"/>
</dbReference>
<evidence type="ECO:0000256" key="1">
    <source>
        <dbReference type="SAM" id="MobiDB-lite"/>
    </source>
</evidence>
<evidence type="ECO:0000313" key="3">
    <source>
        <dbReference type="Proteomes" id="UP000230407"/>
    </source>
</evidence>
<comment type="caution">
    <text evidence="2">The sequence shown here is derived from an EMBL/GenBank/DDBJ whole genome shotgun (WGS) entry which is preliminary data.</text>
</comment>
<dbReference type="EMBL" id="PGGW01000060">
    <property type="protein sequence ID" value="PJE95932.1"/>
    <property type="molecule type" value="Genomic_DNA"/>
</dbReference>
<proteinExistence type="predicted"/>
<gene>
    <name evidence="2" type="ORF">CUT44_19160</name>
</gene>
<feature type="region of interest" description="Disordered" evidence="1">
    <location>
        <begin position="132"/>
        <end position="156"/>
    </location>
</feature>
<protein>
    <submittedName>
        <fullName evidence="2">Uncharacterized protein</fullName>
    </submittedName>
</protein>